<accession>A0A517YFT2</accession>
<dbReference type="KEGG" id="aagg:ETAA8_42040"/>
<dbReference type="AlphaFoldDB" id="A0A517YFT2"/>
<name>A0A517YFT2_9BACT</name>
<dbReference type="Gene3D" id="2.130.10.10">
    <property type="entry name" value="YVTN repeat-like/Quinoprotein amine dehydrogenase"/>
    <property type="match status" value="2"/>
</dbReference>
<gene>
    <name evidence="1" type="ORF">ETAA8_42040</name>
</gene>
<dbReference type="InterPro" id="IPR015943">
    <property type="entry name" value="WD40/YVTN_repeat-like_dom_sf"/>
</dbReference>
<evidence type="ECO:0000313" key="2">
    <source>
        <dbReference type="Proteomes" id="UP000315017"/>
    </source>
</evidence>
<proteinExistence type="predicted"/>
<dbReference type="InterPro" id="IPR011047">
    <property type="entry name" value="Quinoprotein_ADH-like_sf"/>
</dbReference>
<evidence type="ECO:0000313" key="1">
    <source>
        <dbReference type="EMBL" id="QDU29097.1"/>
    </source>
</evidence>
<protein>
    <submittedName>
        <fullName evidence="1">WD40-like Beta Propeller Repeat protein</fullName>
    </submittedName>
</protein>
<sequence length="349" mass="37852">MQLRGWEWFYLSKQAKTKGGYRPEEIDISDLEKRAEGNTERLPQTQTSSPIAAMEWSPDGVTMAWCQHNGHLVAWDRLLRKQLWSHTSPSDGSHVSIVFTPTGSELAVIVPGKGLTLFDARTGTERWQVGDVDGGVDVLDGGKHIVTSRASRSRDIGASAALLFLETNTGKVVSKSTVPGRPMVHQLVASNVQNCVVTVGPGGTGVVPLEATEALELFKLGTHTVGHKTAIAFAKDGSTLAVASDSGGIEVLFSLGWEEEQLLGLTERRLQGERSTSFEANVPTITNLQFVQNADRLLVSSRESVTLWDPIVGERLLEFRGADFGAMSPDGRKLAVHQAGRLAVFEPRE</sequence>
<dbReference type="OrthoDB" id="3492253at2"/>
<dbReference type="Pfam" id="PF07676">
    <property type="entry name" value="PD40"/>
    <property type="match status" value="1"/>
</dbReference>
<organism evidence="1 2">
    <name type="scientific">Anatilimnocola aggregata</name>
    <dbReference type="NCBI Taxonomy" id="2528021"/>
    <lineage>
        <taxon>Bacteria</taxon>
        <taxon>Pseudomonadati</taxon>
        <taxon>Planctomycetota</taxon>
        <taxon>Planctomycetia</taxon>
        <taxon>Pirellulales</taxon>
        <taxon>Pirellulaceae</taxon>
        <taxon>Anatilimnocola</taxon>
    </lineage>
</organism>
<reference evidence="1 2" key="1">
    <citation type="submission" date="2019-02" db="EMBL/GenBank/DDBJ databases">
        <title>Deep-cultivation of Planctomycetes and their phenomic and genomic characterization uncovers novel biology.</title>
        <authorList>
            <person name="Wiegand S."/>
            <person name="Jogler M."/>
            <person name="Boedeker C."/>
            <person name="Pinto D."/>
            <person name="Vollmers J."/>
            <person name="Rivas-Marin E."/>
            <person name="Kohn T."/>
            <person name="Peeters S.H."/>
            <person name="Heuer A."/>
            <person name="Rast P."/>
            <person name="Oberbeckmann S."/>
            <person name="Bunk B."/>
            <person name="Jeske O."/>
            <person name="Meyerdierks A."/>
            <person name="Storesund J.E."/>
            <person name="Kallscheuer N."/>
            <person name="Luecker S."/>
            <person name="Lage O.M."/>
            <person name="Pohl T."/>
            <person name="Merkel B.J."/>
            <person name="Hornburger P."/>
            <person name="Mueller R.-W."/>
            <person name="Bruemmer F."/>
            <person name="Labrenz M."/>
            <person name="Spormann A.M."/>
            <person name="Op den Camp H."/>
            <person name="Overmann J."/>
            <person name="Amann R."/>
            <person name="Jetten M.S.M."/>
            <person name="Mascher T."/>
            <person name="Medema M.H."/>
            <person name="Devos D.P."/>
            <person name="Kaster A.-K."/>
            <person name="Ovreas L."/>
            <person name="Rohde M."/>
            <person name="Galperin M.Y."/>
            <person name="Jogler C."/>
        </authorList>
    </citation>
    <scope>NUCLEOTIDE SEQUENCE [LARGE SCALE GENOMIC DNA]</scope>
    <source>
        <strain evidence="1 2">ETA_A8</strain>
    </source>
</reference>
<dbReference type="EMBL" id="CP036274">
    <property type="protein sequence ID" value="QDU29097.1"/>
    <property type="molecule type" value="Genomic_DNA"/>
</dbReference>
<dbReference type="SUPFAM" id="SSF50998">
    <property type="entry name" value="Quinoprotein alcohol dehydrogenase-like"/>
    <property type="match status" value="1"/>
</dbReference>
<dbReference type="InterPro" id="IPR011659">
    <property type="entry name" value="WD40"/>
</dbReference>
<keyword evidence="2" id="KW-1185">Reference proteome</keyword>
<dbReference type="Proteomes" id="UP000315017">
    <property type="component" value="Chromosome"/>
</dbReference>
<dbReference type="RefSeq" id="WP_145092404.1">
    <property type="nucleotide sequence ID" value="NZ_CP036274.1"/>
</dbReference>